<dbReference type="Pfam" id="PF01191">
    <property type="entry name" value="RNA_pol_Rpb5_C"/>
    <property type="match status" value="1"/>
</dbReference>
<dbReference type="Gene3D" id="3.90.940.20">
    <property type="entry name" value="RPB5-like RNA polymerase subunit"/>
    <property type="match status" value="1"/>
</dbReference>
<dbReference type="InterPro" id="IPR035913">
    <property type="entry name" value="RPB5-like_sf"/>
</dbReference>
<comment type="subunit">
    <text evidence="4">Part of the RNA polymerase complex.</text>
</comment>
<organism evidence="6 7">
    <name type="scientific">candidate division MSBL1 archaeon SCGC-AAA261C02</name>
    <dbReference type="NCBI Taxonomy" id="1698272"/>
    <lineage>
        <taxon>Archaea</taxon>
        <taxon>Methanobacteriati</taxon>
        <taxon>Methanobacteriota</taxon>
        <taxon>candidate division MSBL1</taxon>
    </lineage>
</organism>
<dbReference type="EMBL" id="LHXW01000010">
    <property type="protein sequence ID" value="KXB00217.1"/>
    <property type="molecule type" value="Genomic_DNA"/>
</dbReference>
<dbReference type="HAMAP" id="MF_00025">
    <property type="entry name" value="RNApol_Rpo5_RPB5"/>
    <property type="match status" value="1"/>
</dbReference>
<evidence type="ECO:0000256" key="4">
    <source>
        <dbReference type="HAMAP-Rule" id="MF_00025"/>
    </source>
</evidence>
<evidence type="ECO:0000313" key="6">
    <source>
        <dbReference type="EMBL" id="KXB00217.1"/>
    </source>
</evidence>
<dbReference type="FunFam" id="3.90.940.20:FF:000001">
    <property type="entry name" value="DNA-directed RNA polymerases I, II, and III subunit RPABC1"/>
    <property type="match status" value="1"/>
</dbReference>
<accession>A0A133V196</accession>
<protein>
    <recommendedName>
        <fullName evidence="4">DNA-directed RNA polymerase subunit Rpo5</fullName>
        <ecNumber evidence="4">2.7.7.6</ecNumber>
    </recommendedName>
    <alternativeName>
        <fullName evidence="4">DNA-directed RNA polymerase subunit H</fullName>
    </alternativeName>
</protein>
<keyword evidence="4" id="KW-0963">Cytoplasm</keyword>
<dbReference type="Proteomes" id="UP000070520">
    <property type="component" value="Unassembled WGS sequence"/>
</dbReference>
<keyword evidence="4 6" id="KW-0808">Transferase</keyword>
<comment type="function">
    <text evidence="4">DNA-dependent RNA polymerase (RNAP) catalyzes the transcription of DNA into RNA using the four ribonucleoside triphosphates as substrates.</text>
</comment>
<name>A0A133V196_9EURY</name>
<dbReference type="InterPro" id="IPR014381">
    <property type="entry name" value="Arch_Rpo5/euc_Rpb5"/>
</dbReference>
<dbReference type="GO" id="GO:0000428">
    <property type="term" value="C:DNA-directed RNA polymerase complex"/>
    <property type="evidence" value="ECO:0007669"/>
    <property type="project" value="UniProtKB-KW"/>
</dbReference>
<dbReference type="GO" id="GO:0005737">
    <property type="term" value="C:cytoplasm"/>
    <property type="evidence" value="ECO:0007669"/>
    <property type="project" value="UniProtKB-SubCell"/>
</dbReference>
<comment type="catalytic activity">
    <reaction evidence="4">
        <text>RNA(n) + a ribonucleoside 5'-triphosphate = RNA(n+1) + diphosphate</text>
        <dbReference type="Rhea" id="RHEA:21248"/>
        <dbReference type="Rhea" id="RHEA-COMP:14527"/>
        <dbReference type="Rhea" id="RHEA-COMP:17342"/>
        <dbReference type="ChEBI" id="CHEBI:33019"/>
        <dbReference type="ChEBI" id="CHEBI:61557"/>
        <dbReference type="ChEBI" id="CHEBI:140395"/>
        <dbReference type="EC" id="2.7.7.6"/>
    </reaction>
</comment>
<reference evidence="6 7" key="1">
    <citation type="journal article" date="2016" name="Sci. Rep.">
        <title>Metabolic traits of an uncultured archaeal lineage -MSBL1- from brine pools of the Red Sea.</title>
        <authorList>
            <person name="Mwirichia R."/>
            <person name="Alam I."/>
            <person name="Rashid M."/>
            <person name="Vinu M."/>
            <person name="Ba-Alawi W."/>
            <person name="Anthony Kamau A."/>
            <person name="Kamanda Ngugi D."/>
            <person name="Goker M."/>
            <person name="Klenk H.P."/>
            <person name="Bajic V."/>
            <person name="Stingl U."/>
        </authorList>
    </citation>
    <scope>NUCLEOTIDE SEQUENCE [LARGE SCALE GENOMIC DNA]</scope>
    <source>
        <strain evidence="6">SCGC-AAA261C02</strain>
    </source>
</reference>
<dbReference type="GO" id="GO:0006362">
    <property type="term" value="P:transcription elongation by RNA polymerase I"/>
    <property type="evidence" value="ECO:0007669"/>
    <property type="project" value="TreeGrafter"/>
</dbReference>
<dbReference type="SUPFAM" id="SSF55287">
    <property type="entry name" value="RPB5-like RNA polymerase subunit"/>
    <property type="match status" value="1"/>
</dbReference>
<evidence type="ECO:0000313" key="7">
    <source>
        <dbReference type="Proteomes" id="UP000070520"/>
    </source>
</evidence>
<keyword evidence="1 4" id="KW-0240">DNA-directed RNA polymerase</keyword>
<dbReference type="PANTHER" id="PTHR10535:SF0">
    <property type="entry name" value="DNA-DIRECTED RNA POLYMERASES I, II, AND III SUBUNIT RPABC1"/>
    <property type="match status" value="1"/>
</dbReference>
<keyword evidence="7" id="KW-1185">Reference proteome</keyword>
<dbReference type="PANTHER" id="PTHR10535">
    <property type="entry name" value="DNA-DIRECTED RNA POLYMERASES I, II, AND III SUBUNIT RPABC1"/>
    <property type="match status" value="1"/>
</dbReference>
<dbReference type="GO" id="GO:0006366">
    <property type="term" value="P:transcription by RNA polymerase II"/>
    <property type="evidence" value="ECO:0007669"/>
    <property type="project" value="TreeGrafter"/>
</dbReference>
<comment type="subcellular location">
    <subcellularLocation>
        <location evidence="4">Cytoplasm</location>
    </subcellularLocation>
</comment>
<dbReference type="NCBIfam" id="NF007129">
    <property type="entry name" value="PRK09570.1"/>
    <property type="match status" value="1"/>
</dbReference>
<dbReference type="InterPro" id="IPR000783">
    <property type="entry name" value="RNA_pol_subH/Rpb5_C"/>
</dbReference>
<gene>
    <name evidence="4 6" type="primary">rpoH</name>
    <name evidence="4" type="synonym">rpo5</name>
    <name evidence="6" type="ORF">AKJ42_01380</name>
</gene>
<evidence type="ECO:0000256" key="1">
    <source>
        <dbReference type="ARBA" id="ARBA00022478"/>
    </source>
</evidence>
<feature type="domain" description="RNA polymerase subunit H/Rpb5 C-terminal" evidence="5">
    <location>
        <begin position="8"/>
        <end position="80"/>
    </location>
</feature>
<dbReference type="AlphaFoldDB" id="A0A133V196"/>
<keyword evidence="2 4" id="KW-0548">Nucleotidyltransferase</keyword>
<evidence type="ECO:0000256" key="2">
    <source>
        <dbReference type="ARBA" id="ARBA00022695"/>
    </source>
</evidence>
<dbReference type="GO" id="GO:0003677">
    <property type="term" value="F:DNA binding"/>
    <property type="evidence" value="ECO:0007669"/>
    <property type="project" value="InterPro"/>
</dbReference>
<evidence type="ECO:0000256" key="3">
    <source>
        <dbReference type="ARBA" id="ARBA00023163"/>
    </source>
</evidence>
<evidence type="ECO:0000259" key="5">
    <source>
        <dbReference type="Pfam" id="PF01191"/>
    </source>
</evidence>
<sequence>MAKKKKKFKVTEHKLVPKHEILSEEEAKRLLDEYKVESFQLPQISSRDPVVKEIGAEKGDILKITRESPTAGKTIAYRYVV</sequence>
<dbReference type="EC" id="2.7.7.6" evidence="4"/>
<keyword evidence="3 4" id="KW-0804">Transcription</keyword>
<dbReference type="GO" id="GO:0042797">
    <property type="term" value="P:tRNA transcription by RNA polymerase III"/>
    <property type="evidence" value="ECO:0007669"/>
    <property type="project" value="TreeGrafter"/>
</dbReference>
<comment type="caution">
    <text evidence="6">The sequence shown here is derived from an EMBL/GenBank/DDBJ whole genome shotgun (WGS) entry which is preliminary data.</text>
</comment>
<proteinExistence type="inferred from homology"/>
<comment type="similarity">
    <text evidence="4">Belongs to the archaeal Rpo5/eukaryotic RPB5 RNA polymerase subunit family.</text>
</comment>
<dbReference type="GO" id="GO:0003899">
    <property type="term" value="F:DNA-directed RNA polymerase activity"/>
    <property type="evidence" value="ECO:0007669"/>
    <property type="project" value="UniProtKB-UniRule"/>
</dbReference>